<dbReference type="InterPro" id="IPR029044">
    <property type="entry name" value="Nucleotide-diphossugar_trans"/>
</dbReference>
<dbReference type="InterPro" id="IPR001173">
    <property type="entry name" value="Glyco_trans_2-like"/>
</dbReference>
<sequence length="210" mass="24814">MKKLTEDLTIIITSSAIPSVSIVLVFDGFKEIEKSEKVKFKSMRIHKEHIERYDLFKKKIINMITRLYLCENVNQLKDETGLEDVDADEKDLEYLPEIKIIEKFVKSSYGVRIGKTLNSSVEILNFFQKNLKIKLKVLILERRFGFALAVREALKLVETKYILILQHDYAFIEEVDLEILLKCMEFDNELKYIGFNSLKRYQLFWFLVVT</sequence>
<protein>
    <recommendedName>
        <fullName evidence="1">Glycosyltransferase 2-like domain-containing protein</fullName>
    </recommendedName>
</protein>
<dbReference type="Proteomes" id="UP001211065">
    <property type="component" value="Unassembled WGS sequence"/>
</dbReference>
<dbReference type="EMBL" id="JADGJW010000121">
    <property type="protein sequence ID" value="KAJ3223664.1"/>
    <property type="molecule type" value="Genomic_DNA"/>
</dbReference>
<dbReference type="SUPFAM" id="SSF53448">
    <property type="entry name" value="Nucleotide-diphospho-sugar transferases"/>
    <property type="match status" value="1"/>
</dbReference>
<evidence type="ECO:0000259" key="1">
    <source>
        <dbReference type="Pfam" id="PF00535"/>
    </source>
</evidence>
<comment type="caution">
    <text evidence="2">The sequence shown here is derived from an EMBL/GenBank/DDBJ whole genome shotgun (WGS) entry which is preliminary data.</text>
</comment>
<evidence type="ECO:0000313" key="3">
    <source>
        <dbReference type="Proteomes" id="UP001211065"/>
    </source>
</evidence>
<feature type="domain" description="Glycosyltransferase 2-like" evidence="1">
    <location>
        <begin position="119"/>
        <end position="188"/>
    </location>
</feature>
<dbReference type="AlphaFoldDB" id="A0AAD5U5E0"/>
<organism evidence="2 3">
    <name type="scientific">Clydaea vesicula</name>
    <dbReference type="NCBI Taxonomy" id="447962"/>
    <lineage>
        <taxon>Eukaryota</taxon>
        <taxon>Fungi</taxon>
        <taxon>Fungi incertae sedis</taxon>
        <taxon>Chytridiomycota</taxon>
        <taxon>Chytridiomycota incertae sedis</taxon>
        <taxon>Chytridiomycetes</taxon>
        <taxon>Lobulomycetales</taxon>
        <taxon>Lobulomycetaceae</taxon>
        <taxon>Clydaea</taxon>
    </lineage>
</organism>
<gene>
    <name evidence="2" type="ORF">HK099_000839</name>
</gene>
<accession>A0AAD5U5E0</accession>
<keyword evidence="3" id="KW-1185">Reference proteome</keyword>
<proteinExistence type="predicted"/>
<dbReference type="Gene3D" id="3.90.550.10">
    <property type="entry name" value="Spore Coat Polysaccharide Biosynthesis Protein SpsA, Chain A"/>
    <property type="match status" value="1"/>
</dbReference>
<name>A0AAD5U5E0_9FUNG</name>
<reference evidence="2" key="1">
    <citation type="submission" date="2020-05" db="EMBL/GenBank/DDBJ databases">
        <title>Phylogenomic resolution of chytrid fungi.</title>
        <authorList>
            <person name="Stajich J.E."/>
            <person name="Amses K."/>
            <person name="Simmons R."/>
            <person name="Seto K."/>
            <person name="Myers J."/>
            <person name="Bonds A."/>
            <person name="Quandt C.A."/>
            <person name="Barry K."/>
            <person name="Liu P."/>
            <person name="Grigoriev I."/>
            <person name="Longcore J.E."/>
            <person name="James T.Y."/>
        </authorList>
    </citation>
    <scope>NUCLEOTIDE SEQUENCE</scope>
    <source>
        <strain evidence="2">JEL0476</strain>
    </source>
</reference>
<dbReference type="Pfam" id="PF00535">
    <property type="entry name" value="Glycos_transf_2"/>
    <property type="match status" value="1"/>
</dbReference>
<evidence type="ECO:0000313" key="2">
    <source>
        <dbReference type="EMBL" id="KAJ3223664.1"/>
    </source>
</evidence>